<dbReference type="Gene3D" id="3.40.1410.10">
    <property type="entry name" value="Chorismate lyase-like"/>
    <property type="match status" value="1"/>
</dbReference>
<proteinExistence type="predicted"/>
<dbReference type="Pfam" id="PF07702">
    <property type="entry name" value="UTRA"/>
    <property type="match status" value="1"/>
</dbReference>
<evidence type="ECO:0000256" key="3">
    <source>
        <dbReference type="ARBA" id="ARBA00023163"/>
    </source>
</evidence>
<evidence type="ECO:0000313" key="6">
    <source>
        <dbReference type="Proteomes" id="UP001348817"/>
    </source>
</evidence>
<dbReference type="AlphaFoldDB" id="A0AAU9CQU4"/>
<evidence type="ECO:0000256" key="1">
    <source>
        <dbReference type="ARBA" id="ARBA00023015"/>
    </source>
</evidence>
<dbReference type="PANTHER" id="PTHR44846:SF1">
    <property type="entry name" value="MANNOSYL-D-GLYCERATE TRANSPORT_METABOLISM SYSTEM REPRESSOR MNGR-RELATED"/>
    <property type="match status" value="1"/>
</dbReference>
<dbReference type="Pfam" id="PF00392">
    <property type="entry name" value="GntR"/>
    <property type="match status" value="1"/>
</dbReference>
<dbReference type="PRINTS" id="PR00035">
    <property type="entry name" value="HTHGNTR"/>
</dbReference>
<organism evidence="5 6">
    <name type="scientific">Fulvitalea axinellae</name>
    <dbReference type="NCBI Taxonomy" id="1182444"/>
    <lineage>
        <taxon>Bacteria</taxon>
        <taxon>Pseudomonadati</taxon>
        <taxon>Bacteroidota</taxon>
        <taxon>Cytophagia</taxon>
        <taxon>Cytophagales</taxon>
        <taxon>Persicobacteraceae</taxon>
        <taxon>Fulvitalea</taxon>
    </lineage>
</organism>
<keyword evidence="2" id="KW-0238">DNA-binding</keyword>
<dbReference type="GO" id="GO:0003677">
    <property type="term" value="F:DNA binding"/>
    <property type="evidence" value="ECO:0007669"/>
    <property type="project" value="UniProtKB-KW"/>
</dbReference>
<dbReference type="SMART" id="SM00866">
    <property type="entry name" value="UTRA"/>
    <property type="match status" value="1"/>
</dbReference>
<keyword evidence="3" id="KW-0804">Transcription</keyword>
<dbReference type="SUPFAM" id="SSF64288">
    <property type="entry name" value="Chorismate lyase-like"/>
    <property type="match status" value="1"/>
</dbReference>
<dbReference type="Gene3D" id="1.10.10.10">
    <property type="entry name" value="Winged helix-like DNA-binding domain superfamily/Winged helix DNA-binding domain"/>
    <property type="match status" value="1"/>
</dbReference>
<dbReference type="PANTHER" id="PTHR44846">
    <property type="entry name" value="MANNOSYL-D-GLYCERATE TRANSPORT/METABOLISM SYSTEM REPRESSOR MNGR-RELATED"/>
    <property type="match status" value="1"/>
</dbReference>
<dbReference type="RefSeq" id="WP_338391895.1">
    <property type="nucleotide sequence ID" value="NZ_AP025314.1"/>
</dbReference>
<evidence type="ECO:0000256" key="2">
    <source>
        <dbReference type="ARBA" id="ARBA00023125"/>
    </source>
</evidence>
<dbReference type="GO" id="GO:0045892">
    <property type="term" value="P:negative regulation of DNA-templated transcription"/>
    <property type="evidence" value="ECO:0007669"/>
    <property type="project" value="TreeGrafter"/>
</dbReference>
<dbReference type="GO" id="GO:0003700">
    <property type="term" value="F:DNA-binding transcription factor activity"/>
    <property type="evidence" value="ECO:0007669"/>
    <property type="project" value="InterPro"/>
</dbReference>
<feature type="domain" description="HTH gntR-type" evidence="4">
    <location>
        <begin position="11"/>
        <end position="80"/>
    </location>
</feature>
<reference evidence="5 6" key="1">
    <citation type="submission" date="2021-12" db="EMBL/GenBank/DDBJ databases">
        <title>Genome sequencing of bacteria with rrn-lacking chromosome and rrn-plasmid.</title>
        <authorList>
            <person name="Anda M."/>
            <person name="Iwasaki W."/>
        </authorList>
    </citation>
    <scope>NUCLEOTIDE SEQUENCE [LARGE SCALE GENOMIC DNA]</scope>
    <source>
        <strain evidence="5 6">DSM 100852</strain>
    </source>
</reference>
<dbReference type="KEGG" id="fax:FUAX_27640"/>
<keyword evidence="1" id="KW-0805">Transcription regulation</keyword>
<dbReference type="InterPro" id="IPR050679">
    <property type="entry name" value="Bact_HTH_transcr_reg"/>
</dbReference>
<dbReference type="Proteomes" id="UP001348817">
    <property type="component" value="Chromosome"/>
</dbReference>
<dbReference type="InterPro" id="IPR000524">
    <property type="entry name" value="Tscrpt_reg_HTH_GntR"/>
</dbReference>
<dbReference type="CDD" id="cd07377">
    <property type="entry name" value="WHTH_GntR"/>
    <property type="match status" value="1"/>
</dbReference>
<evidence type="ECO:0000313" key="5">
    <source>
        <dbReference type="EMBL" id="BDD10332.1"/>
    </source>
</evidence>
<dbReference type="InterPro" id="IPR036388">
    <property type="entry name" value="WH-like_DNA-bd_sf"/>
</dbReference>
<dbReference type="InterPro" id="IPR028978">
    <property type="entry name" value="Chorismate_lyase_/UTRA_dom_sf"/>
</dbReference>
<dbReference type="InterPro" id="IPR011663">
    <property type="entry name" value="UTRA"/>
</dbReference>
<dbReference type="InterPro" id="IPR036390">
    <property type="entry name" value="WH_DNA-bd_sf"/>
</dbReference>
<gene>
    <name evidence="5" type="ORF">FUAX_27640</name>
</gene>
<dbReference type="SMART" id="SM00345">
    <property type="entry name" value="HTH_GNTR"/>
    <property type="match status" value="1"/>
</dbReference>
<accession>A0AAU9CQU4</accession>
<name>A0AAU9CQU4_9BACT</name>
<sequence>MELKIDHNSPVPLHAQAEALLKELIIQDEYQKEGRLLPNEVDLAKRLGISRNTLRQAINKLVFEGLLSRKKGVGTRVIKKQLSTQLENWTSFRNEMKRLGKEVVEFEILADQVKADKDVANKLRIEPGTTVTRLSKVRGTDEGPIVWFVSYFHPRVGLTGEEDFTRPLYEILEQDCSTVPSLSREELQADLADQNLAEKLKIKNGDAILTRKREVYDPGNRPIEYNICYYRGDKFVYTIDIHR</sequence>
<dbReference type="SUPFAM" id="SSF46785">
    <property type="entry name" value="Winged helix' DNA-binding domain"/>
    <property type="match status" value="1"/>
</dbReference>
<evidence type="ECO:0000259" key="4">
    <source>
        <dbReference type="PROSITE" id="PS50949"/>
    </source>
</evidence>
<protein>
    <submittedName>
        <fullName evidence="5">Transcriptional regulator</fullName>
    </submittedName>
</protein>
<dbReference type="PROSITE" id="PS50949">
    <property type="entry name" value="HTH_GNTR"/>
    <property type="match status" value="1"/>
</dbReference>
<dbReference type="EMBL" id="AP025314">
    <property type="protein sequence ID" value="BDD10332.1"/>
    <property type="molecule type" value="Genomic_DNA"/>
</dbReference>
<keyword evidence="6" id="KW-1185">Reference proteome</keyword>